<gene>
    <name evidence="3" type="ORF">TELCIR_23248</name>
</gene>
<evidence type="ECO:0000259" key="2">
    <source>
        <dbReference type="PROSITE" id="PS51783"/>
    </source>
</evidence>
<dbReference type="Proteomes" id="UP000230423">
    <property type="component" value="Unassembled WGS sequence"/>
</dbReference>
<dbReference type="PROSITE" id="PS51783">
    <property type="entry name" value="PH_BEACH"/>
    <property type="match status" value="1"/>
</dbReference>
<keyword evidence="4" id="KW-1185">Reference proteome</keyword>
<reference evidence="3 4" key="1">
    <citation type="submission" date="2015-09" db="EMBL/GenBank/DDBJ databases">
        <title>Draft genome of the parasitic nematode Teladorsagia circumcincta isolate WARC Sus (inbred).</title>
        <authorList>
            <person name="Mitreva M."/>
        </authorList>
    </citation>
    <scope>NUCLEOTIDE SEQUENCE [LARGE SCALE GENOMIC DNA]</scope>
    <source>
        <strain evidence="3 4">S</strain>
    </source>
</reference>
<name>A0A2G9TBM1_TELCI</name>
<dbReference type="PANTHER" id="PTHR46108:SF4">
    <property type="entry name" value="BLUE CHEESE"/>
    <property type="match status" value="1"/>
</dbReference>
<evidence type="ECO:0000256" key="1">
    <source>
        <dbReference type="ARBA" id="ARBA00022574"/>
    </source>
</evidence>
<evidence type="ECO:0000313" key="4">
    <source>
        <dbReference type="Proteomes" id="UP000230423"/>
    </source>
</evidence>
<protein>
    <recommendedName>
        <fullName evidence="2">BEACH-type PH domain-containing protein</fullName>
    </recommendedName>
</protein>
<proteinExistence type="predicted"/>
<keyword evidence="1" id="KW-0853">WD repeat</keyword>
<dbReference type="InterPro" id="IPR051944">
    <property type="entry name" value="BEACH_domain_protein"/>
</dbReference>
<dbReference type="PANTHER" id="PTHR46108">
    <property type="entry name" value="BLUE CHEESE"/>
    <property type="match status" value="1"/>
</dbReference>
<dbReference type="AlphaFoldDB" id="A0A2G9TBM1"/>
<dbReference type="OrthoDB" id="26681at2759"/>
<dbReference type="SUPFAM" id="SSF50729">
    <property type="entry name" value="PH domain-like"/>
    <property type="match status" value="1"/>
</dbReference>
<sequence>MQYILVLQGLETSEGLLLFGREHYYVVDGFTLLKTREIRDLDFLSSELHDPIVPYTATGATHPPRSSRLCSKFSYEDIREVHKR</sequence>
<organism evidence="3 4">
    <name type="scientific">Teladorsagia circumcincta</name>
    <name type="common">Brown stomach worm</name>
    <name type="synonym">Ostertagia circumcincta</name>
    <dbReference type="NCBI Taxonomy" id="45464"/>
    <lineage>
        <taxon>Eukaryota</taxon>
        <taxon>Metazoa</taxon>
        <taxon>Ecdysozoa</taxon>
        <taxon>Nematoda</taxon>
        <taxon>Chromadorea</taxon>
        <taxon>Rhabditida</taxon>
        <taxon>Rhabditina</taxon>
        <taxon>Rhabditomorpha</taxon>
        <taxon>Strongyloidea</taxon>
        <taxon>Trichostrongylidae</taxon>
        <taxon>Teladorsagia</taxon>
    </lineage>
</organism>
<feature type="non-terminal residue" evidence="3">
    <location>
        <position position="84"/>
    </location>
</feature>
<dbReference type="InterPro" id="IPR023362">
    <property type="entry name" value="PH-BEACH_dom"/>
</dbReference>
<dbReference type="EMBL" id="KZ386554">
    <property type="protein sequence ID" value="PIO55366.1"/>
    <property type="molecule type" value="Genomic_DNA"/>
</dbReference>
<feature type="domain" description="BEACH-type PH" evidence="2">
    <location>
        <begin position="1"/>
        <end position="84"/>
    </location>
</feature>
<accession>A0A2G9TBM1</accession>
<evidence type="ECO:0000313" key="3">
    <source>
        <dbReference type="EMBL" id="PIO55366.1"/>
    </source>
</evidence>